<dbReference type="Gene3D" id="3.30.420.10">
    <property type="entry name" value="Ribonuclease H-like superfamily/Ribonuclease H"/>
    <property type="match status" value="1"/>
</dbReference>
<reference evidence="3" key="1">
    <citation type="submission" date="2022-06" db="EMBL/GenBank/DDBJ databases">
        <title>Isolation of gut microbiota from human fecal samples.</title>
        <authorList>
            <person name="Pamer E.G."/>
            <person name="Barat B."/>
            <person name="Waligurski E."/>
            <person name="Medina S."/>
            <person name="Paddock L."/>
            <person name="Mostad J."/>
        </authorList>
    </citation>
    <scope>NUCLEOTIDE SEQUENCE</scope>
    <source>
        <strain evidence="3">DFI.5.57</strain>
    </source>
</reference>
<protein>
    <submittedName>
        <fullName evidence="3">Exonuclease domain-containing protein</fullName>
    </submittedName>
</protein>
<evidence type="ECO:0000259" key="2">
    <source>
        <dbReference type="SMART" id="SM00479"/>
    </source>
</evidence>
<keyword evidence="3" id="KW-0269">Exonuclease</keyword>
<keyword evidence="3" id="KW-0378">Hydrolase</keyword>
<gene>
    <name evidence="3" type="ORF">NE632_02645</name>
</gene>
<dbReference type="SMART" id="SM00479">
    <property type="entry name" value="EXOIII"/>
    <property type="match status" value="1"/>
</dbReference>
<dbReference type="Proteomes" id="UP001206236">
    <property type="component" value="Unassembled WGS sequence"/>
</dbReference>
<dbReference type="RefSeq" id="WP_256321568.1">
    <property type="nucleotide sequence ID" value="NZ_JANGCN010000004.1"/>
</dbReference>
<dbReference type="InterPro" id="IPR012337">
    <property type="entry name" value="RNaseH-like_sf"/>
</dbReference>
<evidence type="ECO:0000313" key="4">
    <source>
        <dbReference type="Proteomes" id="UP001206236"/>
    </source>
</evidence>
<dbReference type="InterPro" id="IPR013520">
    <property type="entry name" value="Ribonucl_H"/>
</dbReference>
<dbReference type="AlphaFoldDB" id="A0AAW5KJS8"/>
<dbReference type="EMBL" id="JANGCN010000004">
    <property type="protein sequence ID" value="MCQ5152193.1"/>
    <property type="molecule type" value="Genomic_DNA"/>
</dbReference>
<dbReference type="GO" id="GO:0003676">
    <property type="term" value="F:nucleic acid binding"/>
    <property type="evidence" value="ECO:0007669"/>
    <property type="project" value="InterPro"/>
</dbReference>
<keyword evidence="3" id="KW-0540">Nuclease</keyword>
<keyword evidence="1" id="KW-0175">Coiled coil</keyword>
<feature type="coiled-coil region" evidence="1">
    <location>
        <begin position="72"/>
        <end position="101"/>
    </location>
</feature>
<organism evidence="3 4">
    <name type="scientific">Ruminococcus bicirculans</name>
    <name type="common">ex Wegman et al. 2014</name>
    <dbReference type="NCBI Taxonomy" id="1160721"/>
    <lineage>
        <taxon>Bacteria</taxon>
        <taxon>Bacillati</taxon>
        <taxon>Bacillota</taxon>
        <taxon>Clostridia</taxon>
        <taxon>Eubacteriales</taxon>
        <taxon>Oscillospiraceae</taxon>
        <taxon>Ruminococcus</taxon>
    </lineage>
</organism>
<feature type="domain" description="Exonuclease" evidence="2">
    <location>
        <begin position="126"/>
        <end position="271"/>
    </location>
</feature>
<accession>A0AAW5KJS8</accession>
<dbReference type="Pfam" id="PF00929">
    <property type="entry name" value="RNase_T"/>
    <property type="match status" value="1"/>
</dbReference>
<comment type="caution">
    <text evidence="3">The sequence shown here is derived from an EMBL/GenBank/DDBJ whole genome shotgun (WGS) entry which is preliminary data.</text>
</comment>
<proteinExistence type="predicted"/>
<dbReference type="SUPFAM" id="SSF53098">
    <property type="entry name" value="Ribonuclease H-like"/>
    <property type="match status" value="1"/>
</dbReference>
<evidence type="ECO:0000256" key="1">
    <source>
        <dbReference type="SAM" id="Coils"/>
    </source>
</evidence>
<name>A0AAW5KJS8_9FIRM</name>
<evidence type="ECO:0000313" key="3">
    <source>
        <dbReference type="EMBL" id="MCQ5152193.1"/>
    </source>
</evidence>
<dbReference type="InterPro" id="IPR036397">
    <property type="entry name" value="RNaseH_sf"/>
</dbReference>
<dbReference type="GO" id="GO:0004527">
    <property type="term" value="F:exonuclease activity"/>
    <property type="evidence" value="ECO:0007669"/>
    <property type="project" value="UniProtKB-KW"/>
</dbReference>
<sequence>MKVKHYHREYDSYKTERQWALEGFLVAENVEGIELLPSKQSKQPCKYYKPDEVRPATESELQAFFQPEKERRREQARAYRKARLEREQEKRERELEEAKWCAVEPYKKKIEELSMVINALDNDPSTAIAMNFEATGYEYGDELLQLSIINFKGDILFNSYFKPKKHKEWTKTEKENGITPEMVANAPQTSDMANQIVAIFNKANLVLHNNQNYFDYLFYDNNIIFQQKYREKINVNKILSKCDNFELPKDSLEKCQAILKIYKEKLHWIEEDK</sequence>